<name>A0A1C7LQT5_GRIFR</name>
<feature type="region of interest" description="Disordered" evidence="1">
    <location>
        <begin position="71"/>
        <end position="90"/>
    </location>
</feature>
<proteinExistence type="predicted"/>
<reference evidence="2 3" key="1">
    <citation type="submission" date="2016-03" db="EMBL/GenBank/DDBJ databases">
        <title>Whole genome sequencing of Grifola frondosa 9006-11.</title>
        <authorList>
            <person name="Min B."/>
            <person name="Park H."/>
            <person name="Kim J.-G."/>
            <person name="Cho H."/>
            <person name="Oh Y.-L."/>
            <person name="Kong W.-S."/>
            <person name="Choi I.-G."/>
        </authorList>
    </citation>
    <scope>NUCLEOTIDE SEQUENCE [LARGE SCALE GENOMIC DNA]</scope>
    <source>
        <strain evidence="2 3">9006-11</strain>
    </source>
</reference>
<evidence type="ECO:0000313" key="3">
    <source>
        <dbReference type="Proteomes" id="UP000092993"/>
    </source>
</evidence>
<dbReference type="EMBL" id="LUGG01000031">
    <property type="protein sequence ID" value="OBZ66397.1"/>
    <property type="molecule type" value="Genomic_DNA"/>
</dbReference>
<sequence length="121" mass="13241">MPHVVQLSKNGILDRIDESQDMVERRALLSDIDRGKVSQKRDPLDVSERSPIGFCGWGKVNIDWKNGEASDSTSLCTRNSTPSEETNLTSASGKVKGWSLVSGFHTTDGFDSNAIMLENIG</sequence>
<accession>A0A1C7LQT5</accession>
<keyword evidence="3" id="KW-1185">Reference proteome</keyword>
<dbReference type="Proteomes" id="UP000092993">
    <property type="component" value="Unassembled WGS sequence"/>
</dbReference>
<dbReference type="AlphaFoldDB" id="A0A1C7LQT5"/>
<evidence type="ECO:0000313" key="2">
    <source>
        <dbReference type="EMBL" id="OBZ66397.1"/>
    </source>
</evidence>
<gene>
    <name evidence="2" type="ORF">A0H81_13560</name>
</gene>
<protein>
    <submittedName>
        <fullName evidence="2">Uncharacterized protein</fullName>
    </submittedName>
</protein>
<comment type="caution">
    <text evidence="2">The sequence shown here is derived from an EMBL/GenBank/DDBJ whole genome shotgun (WGS) entry which is preliminary data.</text>
</comment>
<evidence type="ECO:0000256" key="1">
    <source>
        <dbReference type="SAM" id="MobiDB-lite"/>
    </source>
</evidence>
<organism evidence="2 3">
    <name type="scientific">Grifola frondosa</name>
    <name type="common">Maitake</name>
    <name type="synonym">Polyporus frondosus</name>
    <dbReference type="NCBI Taxonomy" id="5627"/>
    <lineage>
        <taxon>Eukaryota</taxon>
        <taxon>Fungi</taxon>
        <taxon>Dikarya</taxon>
        <taxon>Basidiomycota</taxon>
        <taxon>Agaricomycotina</taxon>
        <taxon>Agaricomycetes</taxon>
        <taxon>Polyporales</taxon>
        <taxon>Grifolaceae</taxon>
        <taxon>Grifola</taxon>
    </lineage>
</organism>